<protein>
    <recommendedName>
        <fullName evidence="1">RNA-directed DNA polymerase</fullName>
        <ecNumber evidence="1">2.7.7.49</ecNumber>
    </recommendedName>
</protein>
<dbReference type="CDD" id="cd01651">
    <property type="entry name" value="RT_G2_intron"/>
    <property type="match status" value="1"/>
</dbReference>
<dbReference type="Gene3D" id="3.30.70.270">
    <property type="match status" value="1"/>
</dbReference>
<evidence type="ECO:0000256" key="7">
    <source>
        <dbReference type="ARBA" id="ARBA00023118"/>
    </source>
</evidence>
<name>A0ABT3MTQ0_9GAMM</name>
<comment type="caution">
    <text evidence="11">The sequence shown here is derived from an EMBL/GenBank/DDBJ whole genome shotgun (WGS) entry which is preliminary data.</text>
</comment>
<dbReference type="InterPro" id="IPR043502">
    <property type="entry name" value="DNA/RNA_pol_sf"/>
</dbReference>
<proteinExistence type="inferred from homology"/>
<evidence type="ECO:0000313" key="11">
    <source>
        <dbReference type="EMBL" id="MCW7552737.1"/>
    </source>
</evidence>
<organism evidence="11 12">
    <name type="scientific">Endozoicomonas gorgoniicola</name>
    <dbReference type="NCBI Taxonomy" id="1234144"/>
    <lineage>
        <taxon>Bacteria</taxon>
        <taxon>Pseudomonadati</taxon>
        <taxon>Pseudomonadota</taxon>
        <taxon>Gammaproteobacteria</taxon>
        <taxon>Oceanospirillales</taxon>
        <taxon>Endozoicomonadaceae</taxon>
        <taxon>Endozoicomonas</taxon>
    </lineage>
</organism>
<keyword evidence="6 11" id="KW-0695">RNA-directed DNA polymerase</keyword>
<evidence type="ECO:0000256" key="3">
    <source>
        <dbReference type="ARBA" id="ARBA00022695"/>
    </source>
</evidence>
<keyword evidence="2 11" id="KW-0808">Transferase</keyword>
<evidence type="ECO:0000256" key="1">
    <source>
        <dbReference type="ARBA" id="ARBA00012493"/>
    </source>
</evidence>
<evidence type="ECO:0000256" key="4">
    <source>
        <dbReference type="ARBA" id="ARBA00022723"/>
    </source>
</evidence>
<dbReference type="InterPro" id="IPR013597">
    <property type="entry name" value="Mat_intron_G2"/>
</dbReference>
<dbReference type="PROSITE" id="PS50878">
    <property type="entry name" value="RT_POL"/>
    <property type="match status" value="1"/>
</dbReference>
<dbReference type="PANTHER" id="PTHR34047:SF3">
    <property type="entry name" value="BLR2052 PROTEIN"/>
    <property type="match status" value="1"/>
</dbReference>
<evidence type="ECO:0000256" key="8">
    <source>
        <dbReference type="ARBA" id="ARBA00034120"/>
    </source>
</evidence>
<dbReference type="GO" id="GO:0003964">
    <property type="term" value="F:RNA-directed DNA polymerase activity"/>
    <property type="evidence" value="ECO:0007669"/>
    <property type="project" value="UniProtKB-KW"/>
</dbReference>
<feature type="domain" description="Reverse transcriptase" evidence="10">
    <location>
        <begin position="49"/>
        <end position="287"/>
    </location>
</feature>
<gene>
    <name evidence="11" type="primary">ltrA</name>
    <name evidence="11" type="ORF">NX722_08800</name>
</gene>
<keyword evidence="7" id="KW-0051">Antiviral defense</keyword>
<dbReference type="RefSeq" id="WP_262567664.1">
    <property type="nucleotide sequence ID" value="NZ_JAPFCC010000001.1"/>
</dbReference>
<comment type="catalytic activity">
    <reaction evidence="9">
        <text>DNA(n) + a 2'-deoxyribonucleoside 5'-triphosphate = DNA(n+1) + diphosphate</text>
        <dbReference type="Rhea" id="RHEA:22508"/>
        <dbReference type="Rhea" id="RHEA-COMP:17339"/>
        <dbReference type="Rhea" id="RHEA-COMP:17340"/>
        <dbReference type="ChEBI" id="CHEBI:33019"/>
        <dbReference type="ChEBI" id="CHEBI:61560"/>
        <dbReference type="ChEBI" id="CHEBI:173112"/>
        <dbReference type="EC" id="2.7.7.49"/>
    </reaction>
</comment>
<dbReference type="Pfam" id="PF08388">
    <property type="entry name" value="GIIM"/>
    <property type="match status" value="1"/>
</dbReference>
<dbReference type="PANTHER" id="PTHR34047">
    <property type="entry name" value="NUCLEAR INTRON MATURASE 1, MITOCHONDRIAL-RELATED"/>
    <property type="match status" value="1"/>
</dbReference>
<dbReference type="EMBL" id="JAPFCC010000001">
    <property type="protein sequence ID" value="MCW7552737.1"/>
    <property type="molecule type" value="Genomic_DNA"/>
</dbReference>
<evidence type="ECO:0000256" key="5">
    <source>
        <dbReference type="ARBA" id="ARBA00022842"/>
    </source>
</evidence>
<dbReference type="InterPro" id="IPR000123">
    <property type="entry name" value="Reverse_transcriptase_msDNA"/>
</dbReference>
<dbReference type="NCBIfam" id="TIGR04416">
    <property type="entry name" value="group_II_RT_mat"/>
    <property type="match status" value="1"/>
</dbReference>
<evidence type="ECO:0000256" key="6">
    <source>
        <dbReference type="ARBA" id="ARBA00022918"/>
    </source>
</evidence>
<keyword evidence="4" id="KW-0479">Metal-binding</keyword>
<evidence type="ECO:0000313" key="12">
    <source>
        <dbReference type="Proteomes" id="UP001209854"/>
    </source>
</evidence>
<dbReference type="InterPro" id="IPR043128">
    <property type="entry name" value="Rev_trsase/Diguanyl_cyclase"/>
</dbReference>
<dbReference type="PRINTS" id="PR00866">
    <property type="entry name" value="RNADNAPOLMS"/>
</dbReference>
<accession>A0ABT3MTQ0</accession>
<evidence type="ECO:0000259" key="10">
    <source>
        <dbReference type="PROSITE" id="PS50878"/>
    </source>
</evidence>
<dbReference type="InterPro" id="IPR051083">
    <property type="entry name" value="GrpII_Intron_Splice-Mob/Def"/>
</dbReference>
<keyword evidence="3 11" id="KW-0548">Nucleotidyltransferase</keyword>
<comment type="similarity">
    <text evidence="8">Belongs to the bacterial reverse transcriptase family.</text>
</comment>
<dbReference type="InterPro" id="IPR030931">
    <property type="entry name" value="Group_II_RT_mat"/>
</dbReference>
<dbReference type="SUPFAM" id="SSF56672">
    <property type="entry name" value="DNA/RNA polymerases"/>
    <property type="match status" value="1"/>
</dbReference>
<dbReference type="Proteomes" id="UP001209854">
    <property type="component" value="Unassembled WGS sequence"/>
</dbReference>
<reference evidence="11 12" key="1">
    <citation type="submission" date="2022-10" db="EMBL/GenBank/DDBJ databases">
        <title>High-quality genome sequences of two octocoral-associated bacteria, Endozoicomonas euniceicola EF212 and Endozoicomonas gorgoniicola PS125.</title>
        <authorList>
            <person name="Chiou Y.-J."/>
            <person name="Chen Y.-H."/>
        </authorList>
    </citation>
    <scope>NUCLEOTIDE SEQUENCE [LARGE SCALE GENOMIC DNA]</scope>
    <source>
        <strain evidence="11 12">PS125</strain>
    </source>
</reference>
<dbReference type="InterPro" id="IPR000477">
    <property type="entry name" value="RT_dom"/>
</dbReference>
<keyword evidence="12" id="KW-1185">Reference proteome</keyword>
<evidence type="ECO:0000256" key="9">
    <source>
        <dbReference type="ARBA" id="ARBA00048173"/>
    </source>
</evidence>
<evidence type="ECO:0000256" key="2">
    <source>
        <dbReference type="ARBA" id="ARBA00022679"/>
    </source>
</evidence>
<dbReference type="EC" id="2.7.7.49" evidence="1"/>
<sequence length="415" mass="48314">MTEAKPFTISKRLVWQAWQKVKANKGAAGIDRQSLADYEVNLSGNLYKLWNRMSSGSYFPPPVMRVDIEKKDGGTRPLGVPTVADRIAQTVVKLIIEPLVEPVFHENSYGYRPHRSALQALAVARKRCWRRDWVIDLDIKGFFDNLDHDLMMKAVRHHIQEPWVLLYIKRWLEAPVDDGKEKITRVKGTPQGGVISPLLANLFMHYAFDHWLERHIPNVWFERYADDAVIHCRTRQEAEFVLEQVRNRLKDCGLALHPIKTKLVYCKDDDRPEKHENTSFDFLSYTFRPRMTRSKYGKFFVSFLPAISKASAQHIRDTIRELAIPTKRSLYSLEELAKLINPIVRGWINYYGKFYPSELKKVLNYVEATLVRWAMGKYKKLRGRKWRASRCLGRVAKKAPLLMAHWRFGCVSAVG</sequence>
<keyword evidence="5" id="KW-0460">Magnesium</keyword>
<dbReference type="Pfam" id="PF00078">
    <property type="entry name" value="RVT_1"/>
    <property type="match status" value="1"/>
</dbReference>